<dbReference type="PANTHER" id="PTHR34597">
    <property type="entry name" value="SLR1661 PROTEIN"/>
    <property type="match status" value="1"/>
</dbReference>
<dbReference type="InterPro" id="IPR005565">
    <property type="entry name" value="Hemolysn_activator_HlyB_C"/>
</dbReference>
<feature type="region of interest" description="Disordered" evidence="8">
    <location>
        <begin position="31"/>
        <end position="77"/>
    </location>
</feature>
<reference evidence="13 14" key="1">
    <citation type="submission" date="2018-07" db="EMBL/GenBank/DDBJ databases">
        <title>Exploring interactions and the metabolic potential of the ultra-small soil bacteria Hylemonella gracilis.</title>
        <authorList>
            <person name="Tyc O."/>
            <person name="Kulkarni P."/>
            <person name="Gawehns F."/>
            <person name="Hundscheid M."/>
            <person name="Zweers H."/>
            <person name="Garbeva P."/>
        </authorList>
    </citation>
    <scope>NUCLEOTIDE SEQUENCE [LARGE SCALE GENOMIC DNA]</scope>
    <source>
        <strain evidence="13 14">NS1</strain>
    </source>
</reference>
<feature type="domain" description="Haemolysin activator HlyB C-terminal" evidence="10">
    <location>
        <begin position="224"/>
        <end position="546"/>
    </location>
</feature>
<evidence type="ECO:0000259" key="10">
    <source>
        <dbReference type="Pfam" id="PF03865"/>
    </source>
</evidence>
<evidence type="ECO:0000313" key="13">
    <source>
        <dbReference type="EMBL" id="QBK05303.1"/>
    </source>
</evidence>
<sequence>MFTRKRVSSFGCRIVCALVVGLGVFSARAQTPAEADLEQQRRAAERERDQRETLQRGADVFGPAPETENRATPSWPENESPCFLIERVVLEGDEDGEFAWVLAPLQNDGPSHLKGRCLGIQGVSHAAQLAQQRLIERGYVTSRIFLPPQDLSRGVLTLALLPGRISAVTYAEPRSGREPPVSTTLPAQQGEVLNLRHIEQALENMRRVPTAQADIQIIPGAQPGESDLQIRWQQSFPFRLNLSVDDGGSKSTGRYQANVTLSYDHWWTLNDLFYITAGRNLGGELGDQEQGDRGARNTAAHYSVPFGYWAVAFNTSRYDYHQTVAGVNQDYVYSGRGAQQDATLTRLVHRNATSKTTVGLQGFARQSNNYIDDTEIEVQRRRTGGWALDLEYRTQVGSGQFDSQLTYKRGTGAFGALAAPEEELDEGRSHFALFSVQGGWAQPFELVGKAFQWSSRWRGQRERTPLTPQDRFSIGGRYSVRGFDGESSLAGERGWWWRNEISTSLGNLWGGSQQIYLGIDHGQVGGPSAENLVGKDLTGAVLGLRGQMGQGQGALSFDLFLAAPLAKPDSFQTSETTTGFQLSMAL</sequence>
<dbReference type="Proteomes" id="UP000292939">
    <property type="component" value="Chromosome"/>
</dbReference>
<evidence type="ECO:0000256" key="5">
    <source>
        <dbReference type="ARBA" id="ARBA00023065"/>
    </source>
</evidence>
<evidence type="ECO:0000256" key="3">
    <source>
        <dbReference type="ARBA" id="ARBA00022452"/>
    </source>
</evidence>
<dbReference type="AlphaFoldDB" id="A0A4P6UJS7"/>
<feature type="domain" description="Polypeptide-transport-associated ShlB-type" evidence="11">
    <location>
        <begin position="83"/>
        <end position="163"/>
    </location>
</feature>
<proteinExistence type="inferred from homology"/>
<dbReference type="KEGG" id="hgr:DW355_11590"/>
<dbReference type="PANTHER" id="PTHR34597:SF3">
    <property type="entry name" value="OUTER MEMBRANE TRANSPORTER CDIB"/>
    <property type="match status" value="1"/>
</dbReference>
<evidence type="ECO:0000256" key="6">
    <source>
        <dbReference type="ARBA" id="ARBA00023136"/>
    </source>
</evidence>
<dbReference type="InterPro" id="IPR013686">
    <property type="entry name" value="Polypept-transport_assoc_ShlB"/>
</dbReference>
<feature type="domain" description="ShlB POTRA" evidence="12">
    <location>
        <begin position="165"/>
        <end position="219"/>
    </location>
</feature>
<evidence type="ECO:0000256" key="9">
    <source>
        <dbReference type="SAM" id="SignalP"/>
    </source>
</evidence>
<dbReference type="RefSeq" id="WP_131280276.1">
    <property type="nucleotide sequence ID" value="NZ_CP031395.1"/>
</dbReference>
<dbReference type="Gene3D" id="3.10.20.310">
    <property type="entry name" value="membrane protein fhac"/>
    <property type="match status" value="1"/>
</dbReference>
<comment type="similarity">
    <text evidence="2">Belongs to the TPS (TC 1.B.20) family.</text>
</comment>
<evidence type="ECO:0000256" key="2">
    <source>
        <dbReference type="ARBA" id="ARBA00009055"/>
    </source>
</evidence>
<keyword evidence="9" id="KW-0732">Signal</keyword>
<keyword evidence="5" id="KW-0406">Ion transport</keyword>
<keyword evidence="6" id="KW-0472">Membrane</keyword>
<dbReference type="OrthoDB" id="290122at2"/>
<dbReference type="Pfam" id="PF08479">
    <property type="entry name" value="POTRA_2"/>
    <property type="match status" value="1"/>
</dbReference>
<dbReference type="FunFam" id="2.40.160.50:FF:000009">
    <property type="entry name" value="Putative hemolysin activator protein"/>
    <property type="match status" value="1"/>
</dbReference>
<dbReference type="Gene3D" id="2.40.160.50">
    <property type="entry name" value="membrane protein fhac: a member of the omp85/tpsb transporter family"/>
    <property type="match status" value="1"/>
</dbReference>
<keyword evidence="3" id="KW-1134">Transmembrane beta strand</keyword>
<evidence type="ECO:0000256" key="8">
    <source>
        <dbReference type="SAM" id="MobiDB-lite"/>
    </source>
</evidence>
<dbReference type="InterPro" id="IPR027282">
    <property type="entry name" value="TPS"/>
</dbReference>
<keyword evidence="7" id="KW-0998">Cell outer membrane</keyword>
<organism evidence="13 14">
    <name type="scientific">Hylemonella gracilis</name>
    <dbReference type="NCBI Taxonomy" id="80880"/>
    <lineage>
        <taxon>Bacteria</taxon>
        <taxon>Pseudomonadati</taxon>
        <taxon>Pseudomonadota</taxon>
        <taxon>Betaproteobacteria</taxon>
        <taxon>Burkholderiales</taxon>
        <taxon>Comamonadaceae</taxon>
        <taxon>Hylemonella</taxon>
    </lineage>
</organism>
<evidence type="ECO:0000256" key="4">
    <source>
        <dbReference type="ARBA" id="ARBA00022692"/>
    </source>
</evidence>
<dbReference type="GO" id="GO:0009279">
    <property type="term" value="C:cell outer membrane"/>
    <property type="evidence" value="ECO:0007669"/>
    <property type="project" value="UniProtKB-SubCell"/>
</dbReference>
<dbReference type="GO" id="GO:0098046">
    <property type="term" value="C:type V protein secretion system complex"/>
    <property type="evidence" value="ECO:0007669"/>
    <property type="project" value="TreeGrafter"/>
</dbReference>
<protein>
    <submittedName>
        <fullName evidence="13">ShlB/FhaC/HecB family hemolysin secretion/activation protein</fullName>
    </submittedName>
</protein>
<evidence type="ECO:0000313" key="14">
    <source>
        <dbReference type="Proteomes" id="UP000292939"/>
    </source>
</evidence>
<dbReference type="InterPro" id="IPR035251">
    <property type="entry name" value="ShlB_POTRA"/>
</dbReference>
<keyword evidence="5" id="KW-0813">Transport</keyword>
<dbReference type="GO" id="GO:0006811">
    <property type="term" value="P:monoatomic ion transport"/>
    <property type="evidence" value="ECO:0007669"/>
    <property type="project" value="UniProtKB-KW"/>
</dbReference>
<dbReference type="EMBL" id="CP031395">
    <property type="protein sequence ID" value="QBK05303.1"/>
    <property type="molecule type" value="Genomic_DNA"/>
</dbReference>
<dbReference type="GO" id="GO:0046819">
    <property type="term" value="P:protein secretion by the type V secretion system"/>
    <property type="evidence" value="ECO:0007669"/>
    <property type="project" value="TreeGrafter"/>
</dbReference>
<evidence type="ECO:0000256" key="7">
    <source>
        <dbReference type="ARBA" id="ARBA00023237"/>
    </source>
</evidence>
<keyword evidence="4" id="KW-0812">Transmembrane</keyword>
<dbReference type="PIRSF" id="PIRSF029745">
    <property type="entry name" value="FhaC"/>
    <property type="match status" value="1"/>
</dbReference>
<feature type="chain" id="PRO_5020185601" evidence="9">
    <location>
        <begin position="30"/>
        <end position="586"/>
    </location>
</feature>
<dbReference type="InterPro" id="IPR051544">
    <property type="entry name" value="TPS_OM_transporter"/>
</dbReference>
<feature type="compositionally biased region" description="Basic and acidic residues" evidence="8">
    <location>
        <begin position="38"/>
        <end position="54"/>
    </location>
</feature>
<dbReference type="Pfam" id="PF03865">
    <property type="entry name" value="ShlB"/>
    <property type="match status" value="1"/>
</dbReference>
<accession>A0A4P6UJS7</accession>
<dbReference type="Pfam" id="PF17287">
    <property type="entry name" value="POTRA_3"/>
    <property type="match status" value="1"/>
</dbReference>
<comment type="subcellular location">
    <subcellularLocation>
        <location evidence="1">Cell outer membrane</location>
    </subcellularLocation>
</comment>
<feature type="signal peptide" evidence="9">
    <location>
        <begin position="1"/>
        <end position="29"/>
    </location>
</feature>
<evidence type="ECO:0000256" key="1">
    <source>
        <dbReference type="ARBA" id="ARBA00004442"/>
    </source>
</evidence>
<evidence type="ECO:0000259" key="11">
    <source>
        <dbReference type="Pfam" id="PF08479"/>
    </source>
</evidence>
<dbReference type="GO" id="GO:0008320">
    <property type="term" value="F:protein transmembrane transporter activity"/>
    <property type="evidence" value="ECO:0007669"/>
    <property type="project" value="TreeGrafter"/>
</dbReference>
<gene>
    <name evidence="13" type="ORF">DW355_11590</name>
</gene>
<evidence type="ECO:0000259" key="12">
    <source>
        <dbReference type="Pfam" id="PF17287"/>
    </source>
</evidence>
<name>A0A4P6UJS7_9BURK</name>